<dbReference type="SUPFAM" id="SSF46689">
    <property type="entry name" value="Homeodomain-like"/>
    <property type="match status" value="1"/>
</dbReference>
<keyword evidence="1" id="KW-0805">Transcription regulation</keyword>
<name>A0A660ECS4_9LACO</name>
<evidence type="ECO:0000313" key="7">
    <source>
        <dbReference type="Proteomes" id="UP000289996"/>
    </source>
</evidence>
<dbReference type="PROSITE" id="PS50977">
    <property type="entry name" value="HTH_TETR_2"/>
    <property type="match status" value="1"/>
</dbReference>
<evidence type="ECO:0000259" key="5">
    <source>
        <dbReference type="PROSITE" id="PS50977"/>
    </source>
</evidence>
<reference evidence="6 7" key="1">
    <citation type="submission" date="2018-11" db="EMBL/GenBank/DDBJ databases">
        <authorList>
            <person name="Wuyts S."/>
        </authorList>
    </citation>
    <scope>NUCLEOTIDE SEQUENCE [LARGE SCALE GENOMIC DNA]</scope>
    <source>
        <strain evidence="6">Lactobacillus mudanjiangensis AMBF249</strain>
    </source>
</reference>
<dbReference type="InterPro" id="IPR050109">
    <property type="entry name" value="HTH-type_TetR-like_transc_reg"/>
</dbReference>
<keyword evidence="7" id="KW-1185">Reference proteome</keyword>
<evidence type="ECO:0000256" key="2">
    <source>
        <dbReference type="ARBA" id="ARBA00023125"/>
    </source>
</evidence>
<evidence type="ECO:0000313" key="6">
    <source>
        <dbReference type="EMBL" id="VDG30381.1"/>
    </source>
</evidence>
<proteinExistence type="predicted"/>
<dbReference type="InterPro" id="IPR001647">
    <property type="entry name" value="HTH_TetR"/>
</dbReference>
<dbReference type="Pfam" id="PF00440">
    <property type="entry name" value="TetR_N"/>
    <property type="match status" value="1"/>
</dbReference>
<dbReference type="AlphaFoldDB" id="A0A660ECS4"/>
<dbReference type="InterPro" id="IPR009057">
    <property type="entry name" value="Homeodomain-like_sf"/>
</dbReference>
<dbReference type="GO" id="GO:0003700">
    <property type="term" value="F:DNA-binding transcription factor activity"/>
    <property type="evidence" value="ECO:0007669"/>
    <property type="project" value="TreeGrafter"/>
</dbReference>
<dbReference type="Gene3D" id="1.10.357.10">
    <property type="entry name" value="Tetracycline Repressor, domain 2"/>
    <property type="match status" value="1"/>
</dbReference>
<feature type="domain" description="HTH tetR-type" evidence="5">
    <location>
        <begin position="10"/>
        <end position="69"/>
    </location>
</feature>
<dbReference type="GO" id="GO:0000976">
    <property type="term" value="F:transcription cis-regulatory region binding"/>
    <property type="evidence" value="ECO:0007669"/>
    <property type="project" value="TreeGrafter"/>
</dbReference>
<dbReference type="PANTHER" id="PTHR30055:SF234">
    <property type="entry name" value="HTH-TYPE TRANSCRIPTIONAL REGULATOR BETI"/>
    <property type="match status" value="1"/>
</dbReference>
<dbReference type="PANTHER" id="PTHR30055">
    <property type="entry name" value="HTH-TYPE TRANSCRIPTIONAL REGULATOR RUTR"/>
    <property type="match status" value="1"/>
</dbReference>
<keyword evidence="2 4" id="KW-0238">DNA-binding</keyword>
<evidence type="ECO:0000256" key="4">
    <source>
        <dbReference type="PROSITE-ProRule" id="PRU00335"/>
    </source>
</evidence>
<sequence>MPNQRQLQKSQTRAKIVDVAMQVYAEQNLSTSTLAVAKAAHVSHGTIFAHFPTKDDLLIAMVQQVCTPLVTATDAATSLPDFLQQHIAVLTKYEALYRRFISEQDALPAAAKQVLAAAQATVAVHFQAALATTSVKSIAPGLLFNTWQGLVQYYLLNSEQFAPTGSVLARYGDTLIDTFERLIS</sequence>
<evidence type="ECO:0000256" key="3">
    <source>
        <dbReference type="ARBA" id="ARBA00023163"/>
    </source>
</evidence>
<accession>A0A660ECS4</accession>
<dbReference type="PRINTS" id="PR00455">
    <property type="entry name" value="HTHTETR"/>
</dbReference>
<dbReference type="Proteomes" id="UP000289996">
    <property type="component" value="Unassembled WGS sequence"/>
</dbReference>
<feature type="DNA-binding region" description="H-T-H motif" evidence="4">
    <location>
        <begin position="32"/>
        <end position="51"/>
    </location>
</feature>
<evidence type="ECO:0000256" key="1">
    <source>
        <dbReference type="ARBA" id="ARBA00023015"/>
    </source>
</evidence>
<protein>
    <recommendedName>
        <fullName evidence="5">HTH tetR-type domain-containing protein</fullName>
    </recommendedName>
</protein>
<dbReference type="RefSeq" id="WP_130847602.1">
    <property type="nucleotide sequence ID" value="NZ_UYIE01000141.1"/>
</dbReference>
<organism evidence="6 7">
    <name type="scientific">Lactiplantibacillus mudanjiangensis</name>
    <dbReference type="NCBI Taxonomy" id="1296538"/>
    <lineage>
        <taxon>Bacteria</taxon>
        <taxon>Bacillati</taxon>
        <taxon>Bacillota</taxon>
        <taxon>Bacilli</taxon>
        <taxon>Lactobacillales</taxon>
        <taxon>Lactobacillaceae</taxon>
        <taxon>Lactiplantibacillus</taxon>
    </lineage>
</organism>
<dbReference type="OrthoDB" id="9780824at2"/>
<gene>
    <name evidence="6" type="ORF">MUDAN_MDHGFNIF_01932</name>
</gene>
<keyword evidence="3" id="KW-0804">Transcription</keyword>
<dbReference type="EMBL" id="UYIG01000196">
    <property type="protein sequence ID" value="VDG30381.1"/>
    <property type="molecule type" value="Genomic_DNA"/>
</dbReference>